<evidence type="ECO:0000313" key="2">
    <source>
        <dbReference type="EMBL" id="JAD39222.1"/>
    </source>
</evidence>
<feature type="compositionally biased region" description="Acidic residues" evidence="1">
    <location>
        <begin position="1"/>
        <end position="10"/>
    </location>
</feature>
<reference evidence="2" key="1">
    <citation type="submission" date="2014-09" db="EMBL/GenBank/DDBJ databases">
        <authorList>
            <person name="Magalhaes I.L.F."/>
            <person name="Oliveira U."/>
            <person name="Santos F.R."/>
            <person name="Vidigal T.H.D.A."/>
            <person name="Brescovit A.D."/>
            <person name="Santos A.J."/>
        </authorList>
    </citation>
    <scope>NUCLEOTIDE SEQUENCE</scope>
    <source>
        <tissue evidence="2">Shoot tissue taken approximately 20 cm above the soil surface</tissue>
    </source>
</reference>
<proteinExistence type="predicted"/>
<organism evidence="2">
    <name type="scientific">Arundo donax</name>
    <name type="common">Giant reed</name>
    <name type="synonym">Donax arundinaceus</name>
    <dbReference type="NCBI Taxonomy" id="35708"/>
    <lineage>
        <taxon>Eukaryota</taxon>
        <taxon>Viridiplantae</taxon>
        <taxon>Streptophyta</taxon>
        <taxon>Embryophyta</taxon>
        <taxon>Tracheophyta</taxon>
        <taxon>Spermatophyta</taxon>
        <taxon>Magnoliopsida</taxon>
        <taxon>Liliopsida</taxon>
        <taxon>Poales</taxon>
        <taxon>Poaceae</taxon>
        <taxon>PACMAD clade</taxon>
        <taxon>Arundinoideae</taxon>
        <taxon>Arundineae</taxon>
        <taxon>Arundo</taxon>
    </lineage>
</organism>
<evidence type="ECO:0000256" key="1">
    <source>
        <dbReference type="SAM" id="MobiDB-lite"/>
    </source>
</evidence>
<dbReference type="EMBL" id="GBRH01258673">
    <property type="protein sequence ID" value="JAD39222.1"/>
    <property type="molecule type" value="Transcribed_RNA"/>
</dbReference>
<reference evidence="2" key="2">
    <citation type="journal article" date="2015" name="Data Brief">
        <title>Shoot transcriptome of the giant reed, Arundo donax.</title>
        <authorList>
            <person name="Barrero R.A."/>
            <person name="Guerrero F.D."/>
            <person name="Moolhuijzen P."/>
            <person name="Goolsby J.A."/>
            <person name="Tidwell J."/>
            <person name="Bellgard S.E."/>
            <person name="Bellgard M.I."/>
        </authorList>
    </citation>
    <scope>NUCLEOTIDE SEQUENCE</scope>
    <source>
        <tissue evidence="2">Shoot tissue taken approximately 20 cm above the soil surface</tissue>
    </source>
</reference>
<name>A0A0A8ZWQ9_ARUDO</name>
<feature type="region of interest" description="Disordered" evidence="1">
    <location>
        <begin position="1"/>
        <end position="36"/>
    </location>
</feature>
<dbReference type="AlphaFoldDB" id="A0A0A8ZWQ9"/>
<accession>A0A0A8ZWQ9</accession>
<sequence length="36" mass="4120">MPDPIYETEEAIPAGTEFTHERIHGGNTRSTKKEYI</sequence>
<protein>
    <submittedName>
        <fullName evidence="2">Uncharacterized protein</fullName>
    </submittedName>
</protein>